<reference evidence="4 5" key="1">
    <citation type="submission" date="2024-02" db="EMBL/GenBank/DDBJ databases">
        <title>Genome analysis and characterization of Microbaculum marinisediminis sp. nov., isolated from marine sediment.</title>
        <authorList>
            <person name="Du Z.-J."/>
            <person name="Ye Y.-Q."/>
            <person name="Zhang Z.-R."/>
            <person name="Yuan S.-M."/>
            <person name="Zhang X.-Y."/>
        </authorList>
    </citation>
    <scope>NUCLEOTIDE SEQUENCE [LARGE SCALE GENOMIC DNA]</scope>
    <source>
        <strain evidence="4 5">SDUM1044001</strain>
    </source>
</reference>
<sequence length="629" mass="67456">MATDTERLVVQLEGRIAHFERAMAKARGETNRSARAIETRFATMNKKIQANFVSMGRGVAAAAGVLGAAQIARTVREIVAESSNLGKVADKLGVGIEALQEYRYAAELAGISQETFDMALQRFTRRAAEAAQGTGEAKAALQELGIALRDQEGNVRPTEALLGDVADALQRIEDPATRVRLAFKLFDSEGVSMVNMLRNGSAGLDQMREAARKAGVVLDESLVRAAERVDDRFATLTKQVGTNFKTAILQAVDAVDQLLEKFRSLENQTNPQVIGAQLETLNRERDVLNAERERLERMPRGPGGRIDPVAERGLDAIARRIGEIDQQYSALLNRLGQINQNTPSPTGDPIVPPPPEDDTKTGGSASKIDTFAQEVEWIKRRTDALRLEAEVYGESAFAIEQARAARELLNAAEAAGLEITPQLLEHIDQLSSEYADAAQHIEDVARRQQMLNDVSSQFGDAIGNAFSIINADAEDMEAQLARLVVQLIAAIIQAKILNSTLGSTPMGGFLSSLIGAFSGGFAGGGTVPSGTWAMTGEKGPEPIFAKPGGGVEVMSNAAMSKVAAGGGGGPSNIHITIGTEPGDMFQPYVVNVAQQAAVPVAVRIANQRVSTFRRHEMIPAIREGQMRGR</sequence>
<keyword evidence="1" id="KW-0175">Coiled coil</keyword>
<name>A0AAW9S0T8_9HYPH</name>
<accession>A0AAW9S0T8</accession>
<evidence type="ECO:0000313" key="5">
    <source>
        <dbReference type="Proteomes" id="UP001378188"/>
    </source>
</evidence>
<protein>
    <submittedName>
        <fullName evidence="4">Phage tail tape measure protein</fullName>
    </submittedName>
</protein>
<dbReference type="Pfam" id="PF10145">
    <property type="entry name" value="PhageMin_Tail"/>
    <property type="match status" value="1"/>
</dbReference>
<dbReference type="EMBL" id="JAZHOF010000007">
    <property type="protein sequence ID" value="MEJ8573461.1"/>
    <property type="molecule type" value="Genomic_DNA"/>
</dbReference>
<evidence type="ECO:0000256" key="2">
    <source>
        <dbReference type="SAM" id="MobiDB-lite"/>
    </source>
</evidence>
<gene>
    <name evidence="4" type="ORF">V3328_18370</name>
</gene>
<organism evidence="4 5">
    <name type="scientific">Microbaculum marinum</name>
    <dbReference type="NCBI Taxonomy" id="1764581"/>
    <lineage>
        <taxon>Bacteria</taxon>
        <taxon>Pseudomonadati</taxon>
        <taxon>Pseudomonadota</taxon>
        <taxon>Alphaproteobacteria</taxon>
        <taxon>Hyphomicrobiales</taxon>
        <taxon>Tepidamorphaceae</taxon>
        <taxon>Microbaculum</taxon>
    </lineage>
</organism>
<keyword evidence="5" id="KW-1185">Reference proteome</keyword>
<comment type="caution">
    <text evidence="4">The sequence shown here is derived from an EMBL/GenBank/DDBJ whole genome shotgun (WGS) entry which is preliminary data.</text>
</comment>
<dbReference type="InterPro" id="IPR010090">
    <property type="entry name" value="Phage_tape_meas"/>
</dbReference>
<proteinExistence type="predicted"/>
<evidence type="ECO:0000313" key="4">
    <source>
        <dbReference type="EMBL" id="MEJ8573461.1"/>
    </source>
</evidence>
<feature type="coiled-coil region" evidence="1">
    <location>
        <begin position="248"/>
        <end position="298"/>
    </location>
</feature>
<evidence type="ECO:0000259" key="3">
    <source>
        <dbReference type="Pfam" id="PF10145"/>
    </source>
</evidence>
<feature type="region of interest" description="Disordered" evidence="2">
    <location>
        <begin position="337"/>
        <end position="366"/>
    </location>
</feature>
<dbReference type="RefSeq" id="WP_340331151.1">
    <property type="nucleotide sequence ID" value="NZ_JAZHOF010000007.1"/>
</dbReference>
<dbReference type="Proteomes" id="UP001378188">
    <property type="component" value="Unassembled WGS sequence"/>
</dbReference>
<evidence type="ECO:0000256" key="1">
    <source>
        <dbReference type="SAM" id="Coils"/>
    </source>
</evidence>
<feature type="domain" description="Phage tail tape measure protein" evidence="3">
    <location>
        <begin position="67"/>
        <end position="186"/>
    </location>
</feature>
<dbReference type="AlphaFoldDB" id="A0AAW9S0T8"/>